<sequence>MSITEGSPLRAAMRLRDDGDLPAAAELLRLRADPGDAQAGMVLLRYLFELQDYATLQDVTRDRLARLDAGFASRAGAPYLATLLRFAERCCLPLADIAPALQATATAARAAPELMLAWRAVTHRQRHRARLAAQFEGGVSLISLGLNCLAWHLPGRWGLRRETDFTALFGPFALAGHTIPGVLAALEDDFATYCTPETTRLVTTQRGHELAMRRDRTAHWNHNRGAFWLRDGAAPLRQSIIDKAVLFRAACRRPDAVFVLATCPVEYPEEALDFLPRLDAALARYTGRTGNRILISNQTARRREKGIVAVDATTRYVTCPYPAADYVWHDDLAADSREGLLFERAYMGFLLRALLQWRLLRRRADAPPDEVAPDAAAADEAAA</sequence>
<dbReference type="Proteomes" id="UP000787635">
    <property type="component" value="Unassembled WGS sequence"/>
</dbReference>
<evidence type="ECO:0000313" key="2">
    <source>
        <dbReference type="Proteomes" id="UP000787635"/>
    </source>
</evidence>
<comment type="caution">
    <text evidence="1">The sequence shown here is derived from an EMBL/GenBank/DDBJ whole genome shotgun (WGS) entry which is preliminary data.</text>
</comment>
<dbReference type="EMBL" id="JAAVNE010000048">
    <property type="protein sequence ID" value="NKC33570.1"/>
    <property type="molecule type" value="Genomic_DNA"/>
</dbReference>
<proteinExistence type="predicted"/>
<protein>
    <submittedName>
        <fullName evidence="1">Uncharacterized protein</fullName>
    </submittedName>
</protein>
<gene>
    <name evidence="1" type="ORF">HEQ75_22095</name>
</gene>
<evidence type="ECO:0000313" key="1">
    <source>
        <dbReference type="EMBL" id="NKC33570.1"/>
    </source>
</evidence>
<dbReference type="RefSeq" id="WP_168034294.1">
    <property type="nucleotide sequence ID" value="NZ_JAAVNE010000048.1"/>
</dbReference>
<keyword evidence="2" id="KW-1185">Reference proteome</keyword>
<accession>A0ABX1E9U9</accession>
<reference evidence="1 2" key="1">
    <citation type="submission" date="2020-03" db="EMBL/GenBank/DDBJ databases">
        <title>Roseomonas selenitidurans sp. nov. isolated from urban soil.</title>
        <authorList>
            <person name="Liu H."/>
        </authorList>
    </citation>
    <scope>NUCLEOTIDE SEQUENCE [LARGE SCALE GENOMIC DNA]</scope>
    <source>
        <strain evidence="1 2">BU-1</strain>
    </source>
</reference>
<organism evidence="1 2">
    <name type="scientific">Falsiroseomonas selenitidurans</name>
    <dbReference type="NCBI Taxonomy" id="2716335"/>
    <lineage>
        <taxon>Bacteria</taxon>
        <taxon>Pseudomonadati</taxon>
        <taxon>Pseudomonadota</taxon>
        <taxon>Alphaproteobacteria</taxon>
        <taxon>Acetobacterales</taxon>
        <taxon>Roseomonadaceae</taxon>
        <taxon>Falsiroseomonas</taxon>
    </lineage>
</organism>
<name>A0ABX1E9U9_9PROT</name>